<dbReference type="GO" id="GO:0009253">
    <property type="term" value="P:peptidoglycan catabolic process"/>
    <property type="evidence" value="ECO:0007669"/>
    <property type="project" value="InterPro"/>
</dbReference>
<dbReference type="Proteomes" id="UP000236592">
    <property type="component" value="Chromosome"/>
</dbReference>
<dbReference type="Gene3D" id="3.20.20.80">
    <property type="entry name" value="Glycosidases"/>
    <property type="match status" value="1"/>
</dbReference>
<keyword evidence="6" id="KW-1185">Reference proteome</keyword>
<keyword evidence="4" id="KW-0812">Transmembrane</keyword>
<comment type="similarity">
    <text evidence="1">Belongs to the glycosyl hydrolase 25 family.</text>
</comment>
<dbReference type="OrthoDB" id="9798192at2"/>
<dbReference type="InterPro" id="IPR017853">
    <property type="entry name" value="GH"/>
</dbReference>
<keyword evidence="4" id="KW-1133">Transmembrane helix</keyword>
<proteinExistence type="inferred from homology"/>
<accession>A0A2I7SF56</accession>
<dbReference type="SUPFAM" id="SSF51445">
    <property type="entry name" value="(Trans)glycosidases"/>
    <property type="match status" value="1"/>
</dbReference>
<feature type="transmembrane region" description="Helical" evidence="4">
    <location>
        <begin position="55"/>
        <end position="73"/>
    </location>
</feature>
<dbReference type="GO" id="GO:0016052">
    <property type="term" value="P:carbohydrate catabolic process"/>
    <property type="evidence" value="ECO:0007669"/>
    <property type="project" value="TreeGrafter"/>
</dbReference>
<dbReference type="PANTHER" id="PTHR34135">
    <property type="entry name" value="LYSOZYME"/>
    <property type="match status" value="1"/>
</dbReference>
<dbReference type="InterPro" id="IPR018077">
    <property type="entry name" value="Glyco_hydro_fam25_subgr"/>
</dbReference>
<evidence type="ECO:0000313" key="6">
    <source>
        <dbReference type="Proteomes" id="UP000236592"/>
    </source>
</evidence>
<organism evidence="5 6">
    <name type="scientific">Pseudotamlana carrageenivorans</name>
    <dbReference type="NCBI Taxonomy" id="2069432"/>
    <lineage>
        <taxon>Bacteria</taxon>
        <taxon>Pseudomonadati</taxon>
        <taxon>Bacteroidota</taxon>
        <taxon>Flavobacteriia</taxon>
        <taxon>Flavobacteriales</taxon>
        <taxon>Flavobacteriaceae</taxon>
        <taxon>Pseudotamlana</taxon>
    </lineage>
</organism>
<dbReference type="PROSITE" id="PS51904">
    <property type="entry name" value="GLYCOSYL_HYDROL_F25_2"/>
    <property type="match status" value="1"/>
</dbReference>
<keyword evidence="3" id="KW-0326">Glycosidase</keyword>
<dbReference type="Pfam" id="PF01183">
    <property type="entry name" value="Glyco_hydro_25"/>
    <property type="match status" value="1"/>
</dbReference>
<dbReference type="SMART" id="SM00641">
    <property type="entry name" value="Glyco_25"/>
    <property type="match status" value="1"/>
</dbReference>
<reference evidence="6" key="1">
    <citation type="submission" date="2018-01" db="EMBL/GenBank/DDBJ databases">
        <title>Complete genome of Tamlana sp. UJ94.</title>
        <authorList>
            <person name="Jung J."/>
            <person name="Chung D."/>
            <person name="Bae S.S."/>
            <person name="Baek K."/>
        </authorList>
    </citation>
    <scope>NUCLEOTIDE SEQUENCE [LARGE SCALE GENOMIC DNA]</scope>
    <source>
        <strain evidence="6">UJ94</strain>
    </source>
</reference>
<dbReference type="KEGG" id="taj:C1A40_03215"/>
<dbReference type="GO" id="GO:0003796">
    <property type="term" value="F:lysozyme activity"/>
    <property type="evidence" value="ECO:0007669"/>
    <property type="project" value="InterPro"/>
</dbReference>
<sequence>MKLFISDLMGIEDPVKFLMWVFIVLMVVFLLFLVTLRAGNKLGKRHVAVKKTYGLIYSTLLIGAIIIGGITALEVNSNQSKQIVRTADQIEAIESLEHIGNENSHYLFGIDISHYQGEIKWHEVKGADQSIEFVFIRSTMGKDGKDTRYHKNWADAKEHGFIRGAYHYYRPNEDSNAQFKNFAETVTLVDGDFPSILDVEEPSKFGDKKLRAGVLNWLKLAEAKYGIKPVVYTGKHFYDTHLKGYIEDYPLWIAAYSGKGRVSDVNWTFHQFSESVEIPGIDTQVDGNSFNLSMEDLKSMCLGEQDHSKKYWKPNKIK</sequence>
<feature type="transmembrane region" description="Helical" evidence="4">
    <location>
        <begin position="17"/>
        <end position="34"/>
    </location>
</feature>
<gene>
    <name evidence="5" type="ORF">C1A40_03215</name>
</gene>
<dbReference type="RefSeq" id="WP_102994650.1">
    <property type="nucleotide sequence ID" value="NZ_CP025938.1"/>
</dbReference>
<evidence type="ECO:0000256" key="2">
    <source>
        <dbReference type="ARBA" id="ARBA00022801"/>
    </source>
</evidence>
<dbReference type="EMBL" id="CP025938">
    <property type="protein sequence ID" value="AUS04543.1"/>
    <property type="molecule type" value="Genomic_DNA"/>
</dbReference>
<evidence type="ECO:0000313" key="5">
    <source>
        <dbReference type="EMBL" id="AUS04543.1"/>
    </source>
</evidence>
<keyword evidence="4" id="KW-0472">Membrane</keyword>
<keyword evidence="2" id="KW-0378">Hydrolase</keyword>
<evidence type="ECO:0000256" key="4">
    <source>
        <dbReference type="SAM" id="Phobius"/>
    </source>
</evidence>
<evidence type="ECO:0008006" key="7">
    <source>
        <dbReference type="Google" id="ProtNLM"/>
    </source>
</evidence>
<dbReference type="InterPro" id="IPR002053">
    <property type="entry name" value="Glyco_hydro_25"/>
</dbReference>
<name>A0A2I7SF56_9FLAO</name>
<dbReference type="PANTHER" id="PTHR34135:SF2">
    <property type="entry name" value="LYSOZYME"/>
    <property type="match status" value="1"/>
</dbReference>
<protein>
    <recommendedName>
        <fullName evidence="7">Glycoside hydrolase</fullName>
    </recommendedName>
</protein>
<dbReference type="AlphaFoldDB" id="A0A2I7SF56"/>
<dbReference type="GO" id="GO:0016998">
    <property type="term" value="P:cell wall macromolecule catabolic process"/>
    <property type="evidence" value="ECO:0007669"/>
    <property type="project" value="InterPro"/>
</dbReference>
<evidence type="ECO:0000256" key="1">
    <source>
        <dbReference type="ARBA" id="ARBA00010646"/>
    </source>
</evidence>
<evidence type="ECO:0000256" key="3">
    <source>
        <dbReference type="ARBA" id="ARBA00023295"/>
    </source>
</evidence>